<accession>A0A285VUM6</accession>
<dbReference type="AlphaFoldDB" id="A0A285VUM6"/>
<sequence length="138" mass="14713">MTTPSRRPPADVAALAALFLTSGTLHLLRPQLFEPIVPRVLPRRRELVLGSGVAELACGAGLLVPRTRAVSGTASAWLLAGVLPANVQMSVSHGRRAARTRRPAHVLTFLGTLGRLPLQWPLIRVALRARRAQPGTAG</sequence>
<proteinExistence type="predicted"/>
<dbReference type="PANTHER" id="PTHR36974">
    <property type="entry name" value="MEMBRANE PROTEIN-RELATED"/>
    <property type="match status" value="1"/>
</dbReference>
<dbReference type="EMBL" id="OBQK01000012">
    <property type="protein sequence ID" value="SOC57318.1"/>
    <property type="molecule type" value="Genomic_DNA"/>
</dbReference>
<evidence type="ECO:0000313" key="1">
    <source>
        <dbReference type="EMBL" id="SOC57318.1"/>
    </source>
</evidence>
<evidence type="ECO:0000313" key="2">
    <source>
        <dbReference type="Proteomes" id="UP000219688"/>
    </source>
</evidence>
<keyword evidence="2" id="KW-1185">Reference proteome</keyword>
<dbReference type="RefSeq" id="WP_097188988.1">
    <property type="nucleotide sequence ID" value="NZ_OBQK01000012.1"/>
</dbReference>
<organism evidence="1 2">
    <name type="scientific">Ornithinimicrobium cerasi</name>
    <dbReference type="NCBI Taxonomy" id="2248773"/>
    <lineage>
        <taxon>Bacteria</taxon>
        <taxon>Bacillati</taxon>
        <taxon>Actinomycetota</taxon>
        <taxon>Actinomycetes</taxon>
        <taxon>Micrococcales</taxon>
        <taxon>Ornithinimicrobiaceae</taxon>
        <taxon>Ornithinimicrobium</taxon>
    </lineage>
</organism>
<protein>
    <submittedName>
        <fullName evidence="1">Uncharacterized membrane protein</fullName>
    </submittedName>
</protein>
<dbReference type="Proteomes" id="UP000219688">
    <property type="component" value="Unassembled WGS sequence"/>
</dbReference>
<name>A0A285VUM6_9MICO</name>
<gene>
    <name evidence="1" type="ORF">SAMN05421879_11223</name>
</gene>
<dbReference type="PANTHER" id="PTHR36974:SF1">
    <property type="entry name" value="DOXX FAMILY MEMBRANE PROTEIN"/>
    <property type="match status" value="1"/>
</dbReference>
<reference evidence="2" key="1">
    <citation type="submission" date="2017-08" db="EMBL/GenBank/DDBJ databases">
        <authorList>
            <person name="Varghese N."/>
            <person name="Submissions S."/>
        </authorList>
    </citation>
    <scope>NUCLEOTIDE SEQUENCE [LARGE SCALE GENOMIC DNA]</scope>
    <source>
        <strain evidence="2">USBA17B2</strain>
    </source>
</reference>